<evidence type="ECO:0000313" key="7">
    <source>
        <dbReference type="EMBL" id="PIP16904.1"/>
    </source>
</evidence>
<dbReference type="SUPFAM" id="SSF53623">
    <property type="entry name" value="MurD-like peptide ligases, catalytic domain"/>
    <property type="match status" value="1"/>
</dbReference>
<dbReference type="Pfam" id="PF02875">
    <property type="entry name" value="Mur_ligase_C"/>
    <property type="match status" value="1"/>
</dbReference>
<feature type="transmembrane region" description="Helical" evidence="4">
    <location>
        <begin position="47"/>
        <end position="76"/>
    </location>
</feature>
<dbReference type="Proteomes" id="UP000231480">
    <property type="component" value="Unassembled WGS sequence"/>
</dbReference>
<sequence>MLYLIYSIFIFQRLKRWLNFYQQHEYDSKRFLIWWIKNKHFDKRATIGLIILFLINLINFWAGLFFGIIIFVILTFLEPSVKKAKKPLVFTARATRIFVLSLIIIIGFSVWLKNILFLILIIQALPIFAVFANLILWPFEKIIQEYYKRDAQKILKKYQPVVIGITGSYAKTTTKYILGQILNAWQPTLWTPGSINTLMGITKVIRQDLKPEHKYFIIEMGAYKIGSIKALCHFVKPKHGIITSIGIAHFERFKSIKNIKKAKYELFEGLPKDGIAVFGKNAAIVMAKKLGVPDLTIHAALKHAQLPAHRLEIKKINNLVIIDDSYNSNPAGFQKALLVLKKQQAKRKILITPGMVELGTRSEKEHKKIAKLIAQICDYVILVNKKTTKYLQKYLKDFYLFSTLNQAQEFVNNLAQSGDAILYENDLPDIYDEKIIF</sequence>
<dbReference type="InterPro" id="IPR036615">
    <property type="entry name" value="Mur_ligase_C_dom_sf"/>
</dbReference>
<dbReference type="EMBL" id="PCRH01000062">
    <property type="protein sequence ID" value="PIP16904.1"/>
    <property type="molecule type" value="Genomic_DNA"/>
</dbReference>
<comment type="caution">
    <text evidence="7">The sequence shown here is derived from an EMBL/GenBank/DDBJ whole genome shotgun (WGS) entry which is preliminary data.</text>
</comment>
<gene>
    <name evidence="7" type="ORF">COX44_02850</name>
</gene>
<evidence type="ECO:0000256" key="2">
    <source>
        <dbReference type="ARBA" id="ARBA00022741"/>
    </source>
</evidence>
<reference evidence="7 8" key="1">
    <citation type="submission" date="2017-09" db="EMBL/GenBank/DDBJ databases">
        <title>Depth-based differentiation of microbial function through sediment-hosted aquifers and enrichment of novel symbionts in the deep terrestrial subsurface.</title>
        <authorList>
            <person name="Probst A.J."/>
            <person name="Ladd B."/>
            <person name="Jarett J.K."/>
            <person name="Geller-Mcgrath D.E."/>
            <person name="Sieber C.M."/>
            <person name="Emerson J.B."/>
            <person name="Anantharaman K."/>
            <person name="Thomas B.C."/>
            <person name="Malmstrom R."/>
            <person name="Stieglmeier M."/>
            <person name="Klingl A."/>
            <person name="Woyke T."/>
            <person name="Ryan C.M."/>
            <person name="Banfield J.F."/>
        </authorList>
    </citation>
    <scope>NUCLEOTIDE SEQUENCE [LARGE SCALE GENOMIC DNA]</scope>
    <source>
        <strain evidence="7">CG23_combo_of_CG06-09_8_20_14_all_37_13</strain>
    </source>
</reference>
<evidence type="ECO:0000256" key="1">
    <source>
        <dbReference type="ARBA" id="ARBA00022598"/>
    </source>
</evidence>
<feature type="domain" description="Mur ligase C-terminal" evidence="5">
    <location>
        <begin position="309"/>
        <end position="422"/>
    </location>
</feature>
<feature type="transmembrane region" description="Helical" evidence="4">
    <location>
        <begin position="88"/>
        <end position="109"/>
    </location>
</feature>
<dbReference type="GO" id="GO:0005524">
    <property type="term" value="F:ATP binding"/>
    <property type="evidence" value="ECO:0007669"/>
    <property type="project" value="UniProtKB-KW"/>
</dbReference>
<evidence type="ECO:0000259" key="6">
    <source>
        <dbReference type="Pfam" id="PF08245"/>
    </source>
</evidence>
<keyword evidence="1" id="KW-0436">Ligase</keyword>
<dbReference type="PANTHER" id="PTHR43024">
    <property type="entry name" value="UDP-N-ACETYLMURAMOYL-TRIPEPTIDE--D-ALANYL-D-ALANINE LIGASE"/>
    <property type="match status" value="1"/>
</dbReference>
<keyword evidence="4" id="KW-0812">Transmembrane</keyword>
<evidence type="ECO:0000259" key="5">
    <source>
        <dbReference type="Pfam" id="PF02875"/>
    </source>
</evidence>
<dbReference type="Pfam" id="PF08245">
    <property type="entry name" value="Mur_ligase_M"/>
    <property type="match status" value="1"/>
</dbReference>
<accession>A0A2G9YCG6</accession>
<dbReference type="InterPro" id="IPR013221">
    <property type="entry name" value="Mur_ligase_cen"/>
</dbReference>
<feature type="transmembrane region" description="Helical" evidence="4">
    <location>
        <begin position="115"/>
        <end position="139"/>
    </location>
</feature>
<dbReference type="InterPro" id="IPR036565">
    <property type="entry name" value="Mur-like_cat_sf"/>
</dbReference>
<evidence type="ECO:0000256" key="4">
    <source>
        <dbReference type="SAM" id="Phobius"/>
    </source>
</evidence>
<evidence type="ECO:0000313" key="8">
    <source>
        <dbReference type="Proteomes" id="UP000231480"/>
    </source>
</evidence>
<dbReference type="Gene3D" id="3.40.1190.10">
    <property type="entry name" value="Mur-like, catalytic domain"/>
    <property type="match status" value="1"/>
</dbReference>
<protein>
    <recommendedName>
        <fullName evidence="9">Mur ligase central domain-containing protein</fullName>
    </recommendedName>
</protein>
<evidence type="ECO:0000256" key="3">
    <source>
        <dbReference type="ARBA" id="ARBA00022840"/>
    </source>
</evidence>
<keyword evidence="4" id="KW-1133">Transmembrane helix</keyword>
<proteinExistence type="predicted"/>
<dbReference type="InterPro" id="IPR004101">
    <property type="entry name" value="Mur_ligase_C"/>
</dbReference>
<keyword evidence="3" id="KW-0067">ATP-binding</keyword>
<evidence type="ECO:0008006" key="9">
    <source>
        <dbReference type="Google" id="ProtNLM"/>
    </source>
</evidence>
<feature type="domain" description="Mur ligase central" evidence="6">
    <location>
        <begin position="165"/>
        <end position="283"/>
    </location>
</feature>
<keyword evidence="2" id="KW-0547">Nucleotide-binding</keyword>
<dbReference type="GO" id="GO:0016881">
    <property type="term" value="F:acid-amino acid ligase activity"/>
    <property type="evidence" value="ECO:0007669"/>
    <property type="project" value="InterPro"/>
</dbReference>
<dbReference type="PANTHER" id="PTHR43024:SF1">
    <property type="entry name" value="UDP-N-ACETYLMURAMOYL-TRIPEPTIDE--D-ALANYL-D-ALANINE LIGASE"/>
    <property type="match status" value="1"/>
</dbReference>
<dbReference type="InterPro" id="IPR051046">
    <property type="entry name" value="MurCDEF_CellWall_CoF430Synth"/>
</dbReference>
<dbReference type="Gene3D" id="3.90.190.20">
    <property type="entry name" value="Mur ligase, C-terminal domain"/>
    <property type="match status" value="1"/>
</dbReference>
<keyword evidence="4" id="KW-0472">Membrane</keyword>
<dbReference type="AlphaFoldDB" id="A0A2G9YCG6"/>
<organism evidence="7 8">
    <name type="scientific">Candidatus Portnoybacteria bacterium CG23_combo_of_CG06-09_8_20_14_all_37_13</name>
    <dbReference type="NCBI Taxonomy" id="1974819"/>
    <lineage>
        <taxon>Bacteria</taxon>
        <taxon>Candidatus Portnoyibacteriota</taxon>
    </lineage>
</organism>
<dbReference type="SUPFAM" id="SSF53244">
    <property type="entry name" value="MurD-like peptide ligases, peptide-binding domain"/>
    <property type="match status" value="1"/>
</dbReference>
<name>A0A2G9YCG6_9BACT</name>